<keyword evidence="3" id="KW-0677">Repeat</keyword>
<dbReference type="EMBL" id="AMYB01000009">
    <property type="protein sequence ID" value="OAC98854.1"/>
    <property type="molecule type" value="Genomic_DNA"/>
</dbReference>
<keyword evidence="10" id="KW-1185">Reference proteome</keyword>
<feature type="coiled-coil region" evidence="6">
    <location>
        <begin position="496"/>
        <end position="523"/>
    </location>
</feature>
<dbReference type="GO" id="GO:0010467">
    <property type="term" value="P:gene expression"/>
    <property type="evidence" value="ECO:0007669"/>
    <property type="project" value="UniProtKB-ARBA"/>
</dbReference>
<evidence type="ECO:0000256" key="5">
    <source>
        <dbReference type="ARBA" id="ARBA00023242"/>
    </source>
</evidence>
<evidence type="ECO:0000256" key="3">
    <source>
        <dbReference type="ARBA" id="ARBA00022737"/>
    </source>
</evidence>
<dbReference type="InterPro" id="IPR011989">
    <property type="entry name" value="ARM-like"/>
</dbReference>
<dbReference type="PANTHER" id="PTHR14978">
    <property type="entry name" value="BETA-CATENIN-LIKE PROTEIN 1 NUCLEAR ASSOCIATED PROTEIN"/>
    <property type="match status" value="1"/>
</dbReference>
<dbReference type="FunFam" id="1.25.10.10:FF:001136">
    <property type="entry name" value="Beta-catenin-like protein 1"/>
    <property type="match status" value="1"/>
</dbReference>
<feature type="region of interest" description="Disordered" evidence="7">
    <location>
        <begin position="1"/>
        <end position="69"/>
    </location>
</feature>
<evidence type="ECO:0000259" key="8">
    <source>
        <dbReference type="SMART" id="SM01156"/>
    </source>
</evidence>
<dbReference type="InterPro" id="IPR013180">
    <property type="entry name" value="CTNNBL1_N"/>
</dbReference>
<dbReference type="OrthoDB" id="1898821at2759"/>
<evidence type="ECO:0000313" key="10">
    <source>
        <dbReference type="Proteomes" id="UP000077051"/>
    </source>
</evidence>
<feature type="domain" description="Beta-catenin-like protein 1 N-terminal" evidence="8">
    <location>
        <begin position="95"/>
        <end position="202"/>
    </location>
</feature>
<dbReference type="Gene3D" id="1.25.10.10">
    <property type="entry name" value="Leucine-rich Repeat Variant"/>
    <property type="match status" value="1"/>
</dbReference>
<proteinExistence type="predicted"/>
<sequence>MNIDDLFKVPAIPTGRNKRKMPATPDMQFFDKYKEASTLPGEQPEDISTEEPSSKRRNTGGDHDDDDEASYAAERYQDEDTELEDEEGRFFGGGLTSEQSNILDLVDEYDVDETEALTAANVKKMILKFEKAINKNQEMRVRYADQPEKFMESEADLDEEIKNLLTLTEAPQMYPEFVNLGSVASLMSLLSHENTDIAIDTIDLINELTDEDVGVGSSEEELERSEQVQSCIKTFVDAMLENELLQLLVQNLGRLNEQEESDRQGVFKILGIFENIISLEPKYAQDIALKTDILPWLLKRLQVKGFDANIGYASEILSILLQDDRDIRLKVGELDGVDILLRALSAYRRKDAASEDETEMVENFFNAICSLLNEQENKQRFLESEGIELMVIMLKEKTLARIRAVKVLNYALSGEEGGRDRCIRFVDASGLKALFPLFMGKGNKKLKKSHHSAFNESEDEEHISCIILSLLRHLTQEDVQRMRLLLKFTEDDYEKVDRLVEMKEQYENRDAAVKNELEDARGVLDEEDFEDFEADFYVRRLDAGLFTLQRVCLLIAALSEENKGVREKASMLLKRKGQDMLSVFKIIEEETALMADFISLRRIARGEPNTTTTTTITAIKEE</sequence>
<evidence type="ECO:0000256" key="6">
    <source>
        <dbReference type="SAM" id="Coils"/>
    </source>
</evidence>
<dbReference type="Proteomes" id="UP000077051">
    <property type="component" value="Unassembled WGS sequence"/>
</dbReference>
<reference evidence="9 10" key="1">
    <citation type="submission" date="2015-06" db="EMBL/GenBank/DDBJ databases">
        <title>Expansion of signal transduction pathways in fungi by whole-genome duplication.</title>
        <authorList>
            <consortium name="DOE Joint Genome Institute"/>
            <person name="Corrochano L.M."/>
            <person name="Kuo A."/>
            <person name="Marcet-Houben M."/>
            <person name="Polaino S."/>
            <person name="Salamov A."/>
            <person name="Villalobos J.M."/>
            <person name="Alvarez M.I."/>
            <person name="Avalos J."/>
            <person name="Benito E.P."/>
            <person name="Benoit I."/>
            <person name="Burger G."/>
            <person name="Camino L.P."/>
            <person name="Canovas D."/>
            <person name="Cerda-Olmedo E."/>
            <person name="Cheng J.-F."/>
            <person name="Dominguez A."/>
            <person name="Elias M."/>
            <person name="Eslava A.P."/>
            <person name="Glaser F."/>
            <person name="Grimwood J."/>
            <person name="Gutierrez G."/>
            <person name="Heitman J."/>
            <person name="Henrissat B."/>
            <person name="Iturriaga E.A."/>
            <person name="Lang B.F."/>
            <person name="Lavin J.L."/>
            <person name="Lee S."/>
            <person name="Li W."/>
            <person name="Lindquist E."/>
            <person name="Lopez-Garcia S."/>
            <person name="Luque E.M."/>
            <person name="Marcos A.T."/>
            <person name="Martin J."/>
            <person name="Mccluskey K."/>
            <person name="Medina H.R."/>
            <person name="Miralles-Duran A."/>
            <person name="Miyazaki A."/>
            <person name="Munoz-Torres E."/>
            <person name="Oguiza J.A."/>
            <person name="Ohm R."/>
            <person name="Olmedo M."/>
            <person name="Orejas M."/>
            <person name="Ortiz-Castellanos L."/>
            <person name="Pisabarro A.G."/>
            <person name="Rodriguez-Romero J."/>
            <person name="Ruiz-Herrera J."/>
            <person name="Ruiz-Vazquez R."/>
            <person name="Sanz C."/>
            <person name="Schackwitz W."/>
            <person name="Schmutz J."/>
            <person name="Shahriari M."/>
            <person name="Shelest E."/>
            <person name="Silva-Franco F."/>
            <person name="Soanes D."/>
            <person name="Syed K."/>
            <person name="Tagua V.G."/>
            <person name="Talbot N.J."/>
            <person name="Thon M."/>
            <person name="De Vries R.P."/>
            <person name="Wiebenga A."/>
            <person name="Yadav J.S."/>
            <person name="Braun E.L."/>
            <person name="Baker S."/>
            <person name="Garre V."/>
            <person name="Horwitz B."/>
            <person name="Torres-Martinez S."/>
            <person name="Idnurm A."/>
            <person name="Herrera-Estrella A."/>
            <person name="Gabaldon T."/>
            <person name="Grigoriev I.V."/>
        </authorList>
    </citation>
    <scope>NUCLEOTIDE SEQUENCE [LARGE SCALE GENOMIC DNA]</scope>
    <source>
        <strain evidence="9 10">CBS 277.49</strain>
    </source>
</reference>
<evidence type="ECO:0000313" key="9">
    <source>
        <dbReference type="EMBL" id="OAC98854.1"/>
    </source>
</evidence>
<evidence type="ECO:0000256" key="7">
    <source>
        <dbReference type="SAM" id="MobiDB-lite"/>
    </source>
</evidence>
<dbReference type="InterPro" id="IPR016024">
    <property type="entry name" value="ARM-type_fold"/>
</dbReference>
<dbReference type="PANTHER" id="PTHR14978:SF0">
    <property type="entry name" value="BETA-CATENIN-LIKE PROTEIN 1"/>
    <property type="match status" value="1"/>
</dbReference>
<dbReference type="Pfam" id="PF08216">
    <property type="entry name" value="CTNNBL"/>
    <property type="match status" value="1"/>
</dbReference>
<organism evidence="9 10">
    <name type="scientific">Mucor lusitanicus CBS 277.49</name>
    <dbReference type="NCBI Taxonomy" id="747725"/>
    <lineage>
        <taxon>Eukaryota</taxon>
        <taxon>Fungi</taxon>
        <taxon>Fungi incertae sedis</taxon>
        <taxon>Mucoromycota</taxon>
        <taxon>Mucoromycotina</taxon>
        <taxon>Mucoromycetes</taxon>
        <taxon>Mucorales</taxon>
        <taxon>Mucorineae</taxon>
        <taxon>Mucoraceae</taxon>
        <taxon>Mucor</taxon>
    </lineage>
</organism>
<gene>
    <name evidence="9" type="ORF">MUCCIDRAFT_149477</name>
</gene>
<accession>A0A168HJB1</accession>
<evidence type="ECO:0000256" key="1">
    <source>
        <dbReference type="ARBA" id="ARBA00004123"/>
    </source>
</evidence>
<protein>
    <recommendedName>
        <fullName evidence="8">Beta-catenin-like protein 1 N-terminal domain-containing protein</fullName>
    </recommendedName>
</protein>
<keyword evidence="5" id="KW-0539">Nucleus</keyword>
<name>A0A168HJB1_MUCCL</name>
<evidence type="ECO:0000256" key="4">
    <source>
        <dbReference type="ARBA" id="ARBA00023054"/>
    </source>
</evidence>
<evidence type="ECO:0000256" key="2">
    <source>
        <dbReference type="ARBA" id="ARBA00022553"/>
    </source>
</evidence>
<comment type="subcellular location">
    <subcellularLocation>
        <location evidence="1">Nucleus</location>
    </subcellularLocation>
</comment>
<dbReference type="VEuPathDB" id="FungiDB:MUCCIDRAFT_149477"/>
<dbReference type="STRING" id="747725.A0A168HJB1"/>
<dbReference type="SUPFAM" id="SSF48371">
    <property type="entry name" value="ARM repeat"/>
    <property type="match status" value="1"/>
</dbReference>
<dbReference type="InterPro" id="IPR039678">
    <property type="entry name" value="CTNNBL1"/>
</dbReference>
<comment type="caution">
    <text evidence="9">The sequence shown here is derived from an EMBL/GenBank/DDBJ whole genome shotgun (WGS) entry which is preliminary data.</text>
</comment>
<keyword evidence="4 6" id="KW-0175">Coiled coil</keyword>
<dbReference type="AlphaFoldDB" id="A0A168HJB1"/>
<dbReference type="GO" id="GO:0005681">
    <property type="term" value="C:spliceosomal complex"/>
    <property type="evidence" value="ECO:0007669"/>
    <property type="project" value="TreeGrafter"/>
</dbReference>
<keyword evidence="2" id="KW-0597">Phosphoprotein</keyword>
<dbReference type="SMART" id="SM01156">
    <property type="entry name" value="DUF1716"/>
    <property type="match status" value="1"/>
</dbReference>